<keyword evidence="2" id="KW-0805">Transcription regulation</keyword>
<dbReference type="PANTHER" id="PTHR30419">
    <property type="entry name" value="HTH-TYPE TRANSCRIPTIONAL REGULATOR YBHD"/>
    <property type="match status" value="1"/>
</dbReference>
<evidence type="ECO:0000256" key="4">
    <source>
        <dbReference type="ARBA" id="ARBA00023163"/>
    </source>
</evidence>
<dbReference type="InterPro" id="IPR050950">
    <property type="entry name" value="HTH-type_LysR_regulators"/>
</dbReference>
<evidence type="ECO:0000256" key="1">
    <source>
        <dbReference type="ARBA" id="ARBA00009437"/>
    </source>
</evidence>
<dbReference type="SUPFAM" id="SSF53850">
    <property type="entry name" value="Periplasmic binding protein-like II"/>
    <property type="match status" value="1"/>
</dbReference>
<dbReference type="InterPro" id="IPR005119">
    <property type="entry name" value="LysR_subst-bd"/>
</dbReference>
<dbReference type="Gene3D" id="1.10.10.10">
    <property type="entry name" value="Winged helix-like DNA-binding domain superfamily/Winged helix DNA-binding domain"/>
    <property type="match status" value="1"/>
</dbReference>
<evidence type="ECO:0000313" key="7">
    <source>
        <dbReference type="Proteomes" id="UP001168613"/>
    </source>
</evidence>
<comment type="caution">
    <text evidence="6">The sequence shown here is derived from an EMBL/GenBank/DDBJ whole genome shotgun (WGS) entry which is preliminary data.</text>
</comment>
<dbReference type="PANTHER" id="PTHR30419:SF30">
    <property type="entry name" value="LYSR FAMILY TRANSCRIPTIONAL REGULATOR"/>
    <property type="match status" value="1"/>
</dbReference>
<dbReference type="Pfam" id="PF00126">
    <property type="entry name" value="HTH_1"/>
    <property type="match status" value="1"/>
</dbReference>
<evidence type="ECO:0000256" key="3">
    <source>
        <dbReference type="ARBA" id="ARBA00023125"/>
    </source>
</evidence>
<sequence length="294" mass="32472">MTLRQLHAFILIEQYRSFVQAAEQMHLTQAALSHLLRELETQLGVKLFHRTTRSVQLSTEGAIFLPYAQRILSNVQGAQSCAQSLRQGKRGLVRLSTTAVLASTHIMSLVAGFQERTPGIEIQMQEALPSGIVDDVQAERVDIGVGPARRAPDSLESELVFSSSLCVLCARNHPFANKPFLTWKDLQAQPLLLVKGGGSEEIAQNIGNIISLAHAMEVAHFTTLLATIAIGKHVAVTTAYISPFLPVYQLCAIPLKQPVVERQVLLYRRKDWIANPAALIFIDYLKAELANYQP</sequence>
<dbReference type="InterPro" id="IPR000847">
    <property type="entry name" value="LysR_HTH_N"/>
</dbReference>
<feature type="domain" description="HTH lysR-type" evidence="5">
    <location>
        <begin position="1"/>
        <end position="58"/>
    </location>
</feature>
<dbReference type="SUPFAM" id="SSF46785">
    <property type="entry name" value="Winged helix' DNA-binding domain"/>
    <property type="match status" value="1"/>
</dbReference>
<dbReference type="Pfam" id="PF03466">
    <property type="entry name" value="LysR_substrate"/>
    <property type="match status" value="1"/>
</dbReference>
<evidence type="ECO:0000259" key="5">
    <source>
        <dbReference type="PROSITE" id="PS50931"/>
    </source>
</evidence>
<keyword evidence="7" id="KW-1185">Reference proteome</keyword>
<keyword evidence="4" id="KW-0804">Transcription</keyword>
<dbReference type="Gene3D" id="3.40.190.290">
    <property type="match status" value="1"/>
</dbReference>
<dbReference type="PROSITE" id="PS50931">
    <property type="entry name" value="HTH_LYSR"/>
    <property type="match status" value="1"/>
</dbReference>
<reference evidence="6" key="1">
    <citation type="submission" date="2021-11" db="EMBL/GenBank/DDBJ databases">
        <title>Draft genome sequence of Alcaligenes endophyticus type strain CCUG 75668T.</title>
        <authorList>
            <person name="Salva-Serra F."/>
            <person name="Duran R.E."/>
            <person name="Seeger M."/>
            <person name="Moore E.R.B."/>
            <person name="Jaen-Luchoro D."/>
        </authorList>
    </citation>
    <scope>NUCLEOTIDE SEQUENCE</scope>
    <source>
        <strain evidence="6">CCUG 75668</strain>
    </source>
</reference>
<protein>
    <submittedName>
        <fullName evidence="6">LysR family transcriptional regulator</fullName>
    </submittedName>
</protein>
<accession>A0ABT8EL10</accession>
<dbReference type="EMBL" id="JAJHNU010000003">
    <property type="protein sequence ID" value="MDN4121981.1"/>
    <property type="molecule type" value="Genomic_DNA"/>
</dbReference>
<organism evidence="6 7">
    <name type="scientific">Alcaligenes endophyticus</name>
    <dbReference type="NCBI Taxonomy" id="1929088"/>
    <lineage>
        <taxon>Bacteria</taxon>
        <taxon>Pseudomonadati</taxon>
        <taxon>Pseudomonadota</taxon>
        <taxon>Betaproteobacteria</taxon>
        <taxon>Burkholderiales</taxon>
        <taxon>Alcaligenaceae</taxon>
        <taxon>Alcaligenes</taxon>
    </lineage>
</organism>
<dbReference type="PRINTS" id="PR00039">
    <property type="entry name" value="HTHLYSR"/>
</dbReference>
<keyword evidence="3" id="KW-0238">DNA-binding</keyword>
<dbReference type="InterPro" id="IPR036388">
    <property type="entry name" value="WH-like_DNA-bd_sf"/>
</dbReference>
<proteinExistence type="inferred from homology"/>
<comment type="similarity">
    <text evidence="1">Belongs to the LysR transcriptional regulatory family.</text>
</comment>
<name>A0ABT8EL10_9BURK</name>
<dbReference type="Proteomes" id="UP001168613">
    <property type="component" value="Unassembled WGS sequence"/>
</dbReference>
<gene>
    <name evidence="6" type="ORF">LMS43_11850</name>
</gene>
<dbReference type="InterPro" id="IPR036390">
    <property type="entry name" value="WH_DNA-bd_sf"/>
</dbReference>
<evidence type="ECO:0000256" key="2">
    <source>
        <dbReference type="ARBA" id="ARBA00023015"/>
    </source>
</evidence>
<dbReference type="RefSeq" id="WP_266123013.1">
    <property type="nucleotide sequence ID" value="NZ_JAJHNU010000003.1"/>
</dbReference>
<evidence type="ECO:0000313" key="6">
    <source>
        <dbReference type="EMBL" id="MDN4121981.1"/>
    </source>
</evidence>